<sequence>MREIKFRFWDNVINNMYYGEEINKSKNDLRSNWYCITKKDGLMVGNVGPSGMDNYDLIIMQYTGLKDKNGKEIYEGDIVSIEIKDKTIENKIIASSNEVVEYKDCKFGVVWGWHKDFIGLDGFYNANFEVVGNIYENPVLLEG</sequence>
<evidence type="ECO:0000313" key="2">
    <source>
        <dbReference type="EMBL" id="ACQ52117.1"/>
    </source>
</evidence>
<dbReference type="SUPFAM" id="SSF159006">
    <property type="entry name" value="YopX-like"/>
    <property type="match status" value="1"/>
</dbReference>
<dbReference type="InterPro" id="IPR023385">
    <property type="entry name" value="YopX-like_C"/>
</dbReference>
<dbReference type="EMBL" id="CP001083">
    <property type="protein sequence ID" value="ACQ52117.1"/>
    <property type="molecule type" value="Genomic_DNA"/>
</dbReference>
<reference evidence="2 3" key="1">
    <citation type="journal article" date="2007" name="PLoS ONE">
        <title>Analysis of the neurotoxin complex genes in Clostridium botulinum A1-A4 and B1 strains: BoNT/A3, /Ba4 and /B1 clusters are located within plasmids.</title>
        <authorList>
            <person name="Smith T.J."/>
            <person name="Hill K.K."/>
            <person name="Foley B.T."/>
            <person name="Detter J.C."/>
            <person name="Munk A.C."/>
            <person name="Bruce D.C."/>
            <person name="Doggett N.A."/>
            <person name="Smith L.A."/>
            <person name="Marks J.D."/>
            <person name="Xie G."/>
            <person name="Brettin T.S."/>
        </authorList>
    </citation>
    <scope>NUCLEOTIDE SEQUENCE [LARGE SCALE GENOMIC DNA]</scope>
    <source>
        <strain evidence="3">657 / Type Ba4</strain>
    </source>
</reference>
<evidence type="ECO:0000259" key="1">
    <source>
        <dbReference type="Pfam" id="PF09643"/>
    </source>
</evidence>
<accession>A0A3F2ZQG4</accession>
<proteinExistence type="predicted"/>
<dbReference type="AlphaFoldDB" id="A0A3F2ZQG4"/>
<dbReference type="InterPro" id="IPR010024">
    <property type="entry name" value="CHP16711"/>
</dbReference>
<feature type="domain" description="YopX protein" evidence="1">
    <location>
        <begin position="5"/>
        <end position="142"/>
    </location>
</feature>
<evidence type="ECO:0000313" key="3">
    <source>
        <dbReference type="Proteomes" id="UP000002333"/>
    </source>
</evidence>
<dbReference type="Pfam" id="PF09643">
    <property type="entry name" value="YopX"/>
    <property type="match status" value="1"/>
</dbReference>
<dbReference type="Proteomes" id="UP000002333">
    <property type="component" value="Chromosome"/>
</dbReference>
<dbReference type="NCBIfam" id="TIGR01671">
    <property type="entry name" value="phage_TIGR01671"/>
    <property type="match status" value="1"/>
</dbReference>
<dbReference type="InterPro" id="IPR019096">
    <property type="entry name" value="YopX_protein"/>
</dbReference>
<gene>
    <name evidence="2" type="ordered locus">CLJ_B1800</name>
</gene>
<reference evidence="3" key="2">
    <citation type="submission" date="2008-05" db="EMBL/GenBank/DDBJ databases">
        <title>Genome sequence of Clostridium botulinum Ba4 strain 657.</title>
        <authorList>
            <person name="Shrivastava S."/>
            <person name="Brown J.L."/>
            <person name="Bruce D."/>
            <person name="Detter C."/>
            <person name="Munk C."/>
            <person name="Smith L.A."/>
            <person name="Smith T.J."/>
            <person name="Sutton G."/>
            <person name="Brettin T.S."/>
        </authorList>
    </citation>
    <scope>NUCLEOTIDE SEQUENCE [LARGE SCALE GENOMIC DNA]</scope>
    <source>
        <strain evidence="3">657 / Type Ba4</strain>
    </source>
</reference>
<dbReference type="Gene3D" id="2.30.30.290">
    <property type="entry name" value="YopX-like domains"/>
    <property type="match status" value="1"/>
</dbReference>
<dbReference type="RefSeq" id="WP_012720571.1">
    <property type="nucleotide sequence ID" value="NC_012658.1"/>
</dbReference>
<name>A0A3F2ZQG4_CLOB6</name>
<organism evidence="2 3">
    <name type="scientific">Clostridium botulinum (strain 657 / Type Ba4)</name>
    <dbReference type="NCBI Taxonomy" id="515621"/>
    <lineage>
        <taxon>Bacteria</taxon>
        <taxon>Bacillati</taxon>
        <taxon>Bacillota</taxon>
        <taxon>Clostridia</taxon>
        <taxon>Eubacteriales</taxon>
        <taxon>Clostridiaceae</taxon>
        <taxon>Clostridium</taxon>
    </lineage>
</organism>
<dbReference type="KEGG" id="cbi:CLJ_B1800"/>
<protein>
    <recommendedName>
        <fullName evidence="1">YopX protein domain-containing protein</fullName>
    </recommendedName>
</protein>